<evidence type="ECO:0000256" key="10">
    <source>
        <dbReference type="SAM" id="Phobius"/>
    </source>
</evidence>
<feature type="transmembrane region" description="Helical" evidence="10">
    <location>
        <begin position="66"/>
        <end position="85"/>
    </location>
</feature>
<evidence type="ECO:0000256" key="7">
    <source>
        <dbReference type="ARBA" id="ARBA00033993"/>
    </source>
</evidence>
<feature type="compositionally biased region" description="Acidic residues" evidence="9">
    <location>
        <begin position="185"/>
        <end position="195"/>
    </location>
</feature>
<dbReference type="Pfam" id="PF03253">
    <property type="entry name" value="UT"/>
    <property type="match status" value="1"/>
</dbReference>
<evidence type="ECO:0000256" key="1">
    <source>
        <dbReference type="ARBA" id="ARBA00004651"/>
    </source>
</evidence>
<evidence type="ECO:0000256" key="9">
    <source>
        <dbReference type="SAM" id="MobiDB-lite"/>
    </source>
</evidence>
<keyword evidence="8" id="KW-0175">Coiled coil</keyword>
<feature type="coiled-coil region" evidence="8">
    <location>
        <begin position="112"/>
        <end position="139"/>
    </location>
</feature>
<evidence type="ECO:0000256" key="4">
    <source>
        <dbReference type="ARBA" id="ARBA00022692"/>
    </source>
</evidence>
<dbReference type="Proteomes" id="UP000424527">
    <property type="component" value="Unassembled WGS sequence"/>
</dbReference>
<evidence type="ECO:0000256" key="2">
    <source>
        <dbReference type="ARBA" id="ARBA00005914"/>
    </source>
</evidence>
<sequence>MVSGLALAAPFGDIYFGLWGYNCVLACIAIGGMFYALTWQVHLLAITCAFFCAYLSSAIANIMSAFGLPACTWPFCLSALTFLLLTTGTKRIFKLPLAKVTYPEKNLRFFWKLKKQEKMEKAEKERKEREEQQKVTEEEIILNEKEKLRIEIERMEKGGVASEASEGKNGETHGKDQAPGVEQQSTEEEVLTDYV</sequence>
<keyword evidence="4 10" id="KW-0812">Transmembrane</keyword>
<evidence type="ECO:0000313" key="11">
    <source>
        <dbReference type="EMBL" id="KAE8292261.1"/>
    </source>
</evidence>
<dbReference type="InterPro" id="IPR004937">
    <property type="entry name" value="Urea_transporter"/>
</dbReference>
<dbReference type="PANTHER" id="PTHR10464">
    <property type="entry name" value="UREA TRANSPORTER"/>
    <property type="match status" value="1"/>
</dbReference>
<keyword evidence="5 10" id="KW-1133">Transmembrane helix</keyword>
<feature type="region of interest" description="Disordered" evidence="9">
    <location>
        <begin position="157"/>
        <end position="195"/>
    </location>
</feature>
<comment type="catalytic activity">
    <reaction evidence="7">
        <text>urea(in) = urea(out)</text>
        <dbReference type="Rhea" id="RHEA:32799"/>
        <dbReference type="ChEBI" id="CHEBI:16199"/>
    </reaction>
</comment>
<dbReference type="GO" id="GO:0005886">
    <property type="term" value="C:plasma membrane"/>
    <property type="evidence" value="ECO:0007669"/>
    <property type="project" value="UniProtKB-SubCell"/>
</dbReference>
<evidence type="ECO:0000256" key="8">
    <source>
        <dbReference type="SAM" id="Coils"/>
    </source>
</evidence>
<comment type="caution">
    <text evidence="11">The sequence shown here is derived from an EMBL/GenBank/DDBJ whole genome shotgun (WGS) entry which is preliminary data.</text>
</comment>
<evidence type="ECO:0000256" key="6">
    <source>
        <dbReference type="ARBA" id="ARBA00023136"/>
    </source>
</evidence>
<gene>
    <name evidence="11" type="ORF">D5F01_LYC09628</name>
</gene>
<proteinExistence type="inferred from homology"/>
<accession>A0A6G0ILV7</accession>
<dbReference type="GO" id="GO:0015204">
    <property type="term" value="F:urea transmembrane transporter activity"/>
    <property type="evidence" value="ECO:0007669"/>
    <property type="project" value="InterPro"/>
</dbReference>
<name>A0A6G0ILV7_LARCR</name>
<dbReference type="AlphaFoldDB" id="A0A6G0ILV7"/>
<keyword evidence="3" id="KW-1003">Cell membrane</keyword>
<dbReference type="EMBL" id="REGW02000009">
    <property type="protein sequence ID" value="KAE8292261.1"/>
    <property type="molecule type" value="Genomic_DNA"/>
</dbReference>
<dbReference type="InterPro" id="IPR029020">
    <property type="entry name" value="Ammonium/urea_transptr"/>
</dbReference>
<evidence type="ECO:0000256" key="3">
    <source>
        <dbReference type="ARBA" id="ARBA00022475"/>
    </source>
</evidence>
<dbReference type="PANTHER" id="PTHR10464:SF15">
    <property type="entry name" value="FACILITATED UREA TRANSPORTER"/>
    <property type="match status" value="1"/>
</dbReference>
<keyword evidence="6 10" id="KW-0472">Membrane</keyword>
<reference evidence="11 12" key="1">
    <citation type="submission" date="2019-07" db="EMBL/GenBank/DDBJ databases">
        <title>Chromosome genome assembly for large yellow croaker.</title>
        <authorList>
            <person name="Xiao S."/>
        </authorList>
    </citation>
    <scope>NUCLEOTIDE SEQUENCE [LARGE SCALE GENOMIC DNA]</scope>
    <source>
        <strain evidence="11">JMULYC20181020</strain>
        <tissue evidence="11">Muscle</tissue>
    </source>
</reference>
<feature type="transmembrane region" description="Helical" evidence="10">
    <location>
        <begin position="43"/>
        <end position="60"/>
    </location>
</feature>
<comment type="subcellular location">
    <subcellularLocation>
        <location evidence="1">Cell membrane</location>
        <topology evidence="1">Multi-pass membrane protein</topology>
    </subcellularLocation>
</comment>
<evidence type="ECO:0000313" key="12">
    <source>
        <dbReference type="Proteomes" id="UP000424527"/>
    </source>
</evidence>
<dbReference type="Gene3D" id="1.10.3430.10">
    <property type="entry name" value="Ammonium transporter AmtB like domains"/>
    <property type="match status" value="1"/>
</dbReference>
<evidence type="ECO:0000256" key="5">
    <source>
        <dbReference type="ARBA" id="ARBA00022989"/>
    </source>
</evidence>
<comment type="similarity">
    <text evidence="2">Belongs to the urea transporter family.</text>
</comment>
<organism evidence="11 12">
    <name type="scientific">Larimichthys crocea</name>
    <name type="common">Large yellow croaker</name>
    <name type="synonym">Pseudosciaena crocea</name>
    <dbReference type="NCBI Taxonomy" id="215358"/>
    <lineage>
        <taxon>Eukaryota</taxon>
        <taxon>Metazoa</taxon>
        <taxon>Chordata</taxon>
        <taxon>Craniata</taxon>
        <taxon>Vertebrata</taxon>
        <taxon>Euteleostomi</taxon>
        <taxon>Actinopterygii</taxon>
        <taxon>Neopterygii</taxon>
        <taxon>Teleostei</taxon>
        <taxon>Neoteleostei</taxon>
        <taxon>Acanthomorphata</taxon>
        <taxon>Eupercaria</taxon>
        <taxon>Sciaenidae</taxon>
        <taxon>Larimichthys</taxon>
    </lineage>
</organism>
<feature type="transmembrane region" description="Helical" evidence="10">
    <location>
        <begin position="14"/>
        <end position="36"/>
    </location>
</feature>
<protein>
    <submittedName>
        <fullName evidence="11">Urea transporter 2 Solute carrier family 14 member 2 Urea transporter, kidney</fullName>
    </submittedName>
</protein>
<feature type="compositionally biased region" description="Basic and acidic residues" evidence="9">
    <location>
        <begin position="165"/>
        <end position="176"/>
    </location>
</feature>
<keyword evidence="12" id="KW-1185">Reference proteome</keyword>